<dbReference type="GO" id="GO:0005886">
    <property type="term" value="C:plasma membrane"/>
    <property type="evidence" value="ECO:0007669"/>
    <property type="project" value="UniProtKB-SubCell"/>
</dbReference>
<evidence type="ECO:0000313" key="11">
    <source>
        <dbReference type="Proteomes" id="UP000765509"/>
    </source>
</evidence>
<dbReference type="EMBL" id="AVOT02041378">
    <property type="protein sequence ID" value="MBW0536691.1"/>
    <property type="molecule type" value="Genomic_DNA"/>
</dbReference>
<organism evidence="10 11">
    <name type="scientific">Austropuccinia psidii MF-1</name>
    <dbReference type="NCBI Taxonomy" id="1389203"/>
    <lineage>
        <taxon>Eukaryota</taxon>
        <taxon>Fungi</taxon>
        <taxon>Dikarya</taxon>
        <taxon>Basidiomycota</taxon>
        <taxon>Pucciniomycotina</taxon>
        <taxon>Pucciniomycetes</taxon>
        <taxon>Pucciniales</taxon>
        <taxon>Sphaerophragmiaceae</taxon>
        <taxon>Austropuccinia</taxon>
    </lineage>
</organism>
<dbReference type="InterPro" id="IPR046530">
    <property type="entry name" value="BIM1-like_dom"/>
</dbReference>
<proteinExistence type="predicted"/>
<evidence type="ECO:0000256" key="4">
    <source>
        <dbReference type="ARBA" id="ARBA00022729"/>
    </source>
</evidence>
<dbReference type="OrthoDB" id="2505321at2759"/>
<gene>
    <name evidence="10" type="ORF">O181_076406</name>
</gene>
<name>A0A9Q3FG62_9BASI</name>
<evidence type="ECO:0000256" key="6">
    <source>
        <dbReference type="ARBA" id="ARBA00023180"/>
    </source>
</evidence>
<comment type="subcellular location">
    <subcellularLocation>
        <location evidence="1">Cell membrane</location>
        <topology evidence="1">Lipid-anchor</topology>
        <topology evidence="1">GPI-anchor</topology>
    </subcellularLocation>
</comment>
<dbReference type="InterPro" id="IPR046936">
    <property type="entry name" value="BIM1-like"/>
</dbReference>
<dbReference type="AlphaFoldDB" id="A0A9Q3FG62"/>
<keyword evidence="11" id="KW-1185">Reference proteome</keyword>
<evidence type="ECO:0000256" key="1">
    <source>
        <dbReference type="ARBA" id="ARBA00004609"/>
    </source>
</evidence>
<evidence type="ECO:0000256" key="8">
    <source>
        <dbReference type="SAM" id="SignalP"/>
    </source>
</evidence>
<dbReference type="PANTHER" id="PTHR34992:SF11">
    <property type="entry name" value="COPPER ACQUISITION FACTOR BIM1-LIKE DOMAIN-CONTAINING PROTEIN"/>
    <property type="match status" value="1"/>
</dbReference>
<accession>A0A9Q3FG62</accession>
<reference evidence="10" key="1">
    <citation type="submission" date="2021-03" db="EMBL/GenBank/DDBJ databases">
        <title>Draft genome sequence of rust myrtle Austropuccinia psidii MF-1, a brazilian biotype.</title>
        <authorList>
            <person name="Quecine M.C."/>
            <person name="Pachon D.M.R."/>
            <person name="Bonatelli M.L."/>
            <person name="Correr F.H."/>
            <person name="Franceschini L.M."/>
            <person name="Leite T.F."/>
            <person name="Margarido G.R.A."/>
            <person name="Almeida C.A."/>
            <person name="Ferrarezi J.A."/>
            <person name="Labate C.A."/>
        </authorList>
    </citation>
    <scope>NUCLEOTIDE SEQUENCE</scope>
    <source>
        <strain evidence="10">MF-1</strain>
    </source>
</reference>
<sequence>MKKSFIGALLTLGALGFVSAHFTLDHPKARGFREDDEPNFCGGFTTNASGRQSFPLSGQTPIVISSHHPTAEVAIIISFNSNPTSFAQFKHKGQPNFLMPFGKIKGETSFCFNVDISSLRSRIPKISEGTLATLQVEYNGGDGLLYQCSDLILQKNFVTPKNVACVNGTLSNGSA</sequence>
<evidence type="ECO:0000313" key="10">
    <source>
        <dbReference type="EMBL" id="MBW0536691.1"/>
    </source>
</evidence>
<feature type="domain" description="Copper acquisition factor BIM1-like" evidence="9">
    <location>
        <begin position="19"/>
        <end position="169"/>
    </location>
</feature>
<dbReference type="GO" id="GO:0098552">
    <property type="term" value="C:side of membrane"/>
    <property type="evidence" value="ECO:0007669"/>
    <property type="project" value="UniProtKB-KW"/>
</dbReference>
<evidence type="ECO:0000256" key="3">
    <source>
        <dbReference type="ARBA" id="ARBA00022622"/>
    </source>
</evidence>
<dbReference type="Pfam" id="PF20238">
    <property type="entry name" value="BIM1-like_dom"/>
    <property type="match status" value="1"/>
</dbReference>
<keyword evidence="7" id="KW-0449">Lipoprotein</keyword>
<keyword evidence="6" id="KW-0325">Glycoprotein</keyword>
<evidence type="ECO:0000256" key="2">
    <source>
        <dbReference type="ARBA" id="ARBA00022475"/>
    </source>
</evidence>
<feature type="signal peptide" evidence="8">
    <location>
        <begin position="1"/>
        <end position="20"/>
    </location>
</feature>
<keyword evidence="3" id="KW-0336">GPI-anchor</keyword>
<dbReference type="CDD" id="cd21176">
    <property type="entry name" value="LPMO_auxiliary-like"/>
    <property type="match status" value="1"/>
</dbReference>
<keyword evidence="2" id="KW-1003">Cell membrane</keyword>
<evidence type="ECO:0000259" key="9">
    <source>
        <dbReference type="Pfam" id="PF20238"/>
    </source>
</evidence>
<keyword evidence="5" id="KW-0472">Membrane</keyword>
<protein>
    <recommendedName>
        <fullName evidence="9">Copper acquisition factor BIM1-like domain-containing protein</fullName>
    </recommendedName>
</protein>
<comment type="caution">
    <text evidence="10">The sequence shown here is derived from an EMBL/GenBank/DDBJ whole genome shotgun (WGS) entry which is preliminary data.</text>
</comment>
<feature type="chain" id="PRO_5040421418" description="Copper acquisition factor BIM1-like domain-containing protein" evidence="8">
    <location>
        <begin position="21"/>
        <end position="175"/>
    </location>
</feature>
<evidence type="ECO:0000256" key="7">
    <source>
        <dbReference type="ARBA" id="ARBA00023288"/>
    </source>
</evidence>
<dbReference type="Proteomes" id="UP000765509">
    <property type="component" value="Unassembled WGS sequence"/>
</dbReference>
<keyword evidence="4 8" id="KW-0732">Signal</keyword>
<evidence type="ECO:0000256" key="5">
    <source>
        <dbReference type="ARBA" id="ARBA00023136"/>
    </source>
</evidence>
<dbReference type="PANTHER" id="PTHR34992">
    <property type="entry name" value="HYPHAL ANASTAMOSIS-7 PROTEIN"/>
    <property type="match status" value="1"/>
</dbReference>